<sequence>MISGFLIQAIINGIMVGGIYALVGMSLNMIFGVMKIVNFCQGEMLMVSMYVTYLLYEYLGLDPFIAIPIVAVVMFLFGALIQTTLITRSIKEDGDQNVLFLTCCLGIFLSNVALMLFTSDYKTADSMFANQVVTVAGMNISVPRLVGFFILCVATALVFLMLKYTKLGKHIRATSQNAIGAQVTGIKTKVVYAYTYGIGAAIAGIAGACLMSYYYVFPSVGNTYGTRSFIVVTMGGLGSTIGACLGGLGLGVMETVGSTLVGAAFKDTLVFLVFILILVLKENINRKKRG</sequence>
<keyword evidence="5" id="KW-0029">Amino-acid transport</keyword>
<dbReference type="GO" id="GO:0005886">
    <property type="term" value="C:plasma membrane"/>
    <property type="evidence" value="ECO:0007669"/>
    <property type="project" value="UniProtKB-SubCell"/>
</dbReference>
<evidence type="ECO:0000256" key="4">
    <source>
        <dbReference type="ARBA" id="ARBA00022692"/>
    </source>
</evidence>
<feature type="transmembrane region" description="Helical" evidence="9">
    <location>
        <begin position="145"/>
        <end position="162"/>
    </location>
</feature>
<dbReference type="AlphaFoldDB" id="A0A9D2G7W9"/>
<feature type="transmembrane region" description="Helical" evidence="9">
    <location>
        <begin position="39"/>
        <end position="59"/>
    </location>
</feature>
<dbReference type="Pfam" id="PF02653">
    <property type="entry name" value="BPD_transp_2"/>
    <property type="match status" value="1"/>
</dbReference>
<accession>A0A9D2G7W9</accession>
<evidence type="ECO:0000256" key="9">
    <source>
        <dbReference type="SAM" id="Phobius"/>
    </source>
</evidence>
<comment type="similarity">
    <text evidence="8">Belongs to the binding-protein-dependent transport system permease family. LivHM subfamily.</text>
</comment>
<dbReference type="GO" id="GO:0006865">
    <property type="term" value="P:amino acid transport"/>
    <property type="evidence" value="ECO:0007669"/>
    <property type="project" value="UniProtKB-KW"/>
</dbReference>
<feature type="transmembrane region" description="Helical" evidence="9">
    <location>
        <begin position="6"/>
        <end position="27"/>
    </location>
</feature>
<feature type="transmembrane region" description="Helical" evidence="9">
    <location>
        <begin position="65"/>
        <end position="86"/>
    </location>
</feature>
<evidence type="ECO:0000256" key="8">
    <source>
        <dbReference type="ARBA" id="ARBA00037998"/>
    </source>
</evidence>
<evidence type="ECO:0000256" key="6">
    <source>
        <dbReference type="ARBA" id="ARBA00022989"/>
    </source>
</evidence>
<keyword evidence="2" id="KW-0813">Transport</keyword>
<dbReference type="PANTHER" id="PTHR11795:SF445">
    <property type="entry name" value="AMINO ACID ABC TRANSPORTER PERMEASE PROTEIN"/>
    <property type="match status" value="1"/>
</dbReference>
<comment type="subcellular location">
    <subcellularLocation>
        <location evidence="1">Cell membrane</location>
        <topology evidence="1">Multi-pass membrane protein</topology>
    </subcellularLocation>
</comment>
<protein>
    <submittedName>
        <fullName evidence="10">Branched-chain amino acid ABC transporter permease</fullName>
    </submittedName>
</protein>
<dbReference type="GO" id="GO:0022857">
    <property type="term" value="F:transmembrane transporter activity"/>
    <property type="evidence" value="ECO:0007669"/>
    <property type="project" value="InterPro"/>
</dbReference>
<dbReference type="EMBL" id="DXAY01000033">
    <property type="protein sequence ID" value="HIZ73887.1"/>
    <property type="molecule type" value="Genomic_DNA"/>
</dbReference>
<proteinExistence type="inferred from homology"/>
<organism evidence="10 11">
    <name type="scientific">Candidatus Mediterraneibacter stercoravium</name>
    <dbReference type="NCBI Taxonomy" id="2838685"/>
    <lineage>
        <taxon>Bacteria</taxon>
        <taxon>Bacillati</taxon>
        <taxon>Bacillota</taxon>
        <taxon>Clostridia</taxon>
        <taxon>Lachnospirales</taxon>
        <taxon>Lachnospiraceae</taxon>
        <taxon>Mediterraneibacter</taxon>
    </lineage>
</organism>
<comment type="caution">
    <text evidence="10">The sequence shown here is derived from an EMBL/GenBank/DDBJ whole genome shotgun (WGS) entry which is preliminary data.</text>
</comment>
<evidence type="ECO:0000256" key="3">
    <source>
        <dbReference type="ARBA" id="ARBA00022475"/>
    </source>
</evidence>
<evidence type="ECO:0000313" key="10">
    <source>
        <dbReference type="EMBL" id="HIZ73887.1"/>
    </source>
</evidence>
<dbReference type="InterPro" id="IPR052157">
    <property type="entry name" value="BCAA_transport_permease"/>
</dbReference>
<dbReference type="PANTHER" id="PTHR11795">
    <property type="entry name" value="BRANCHED-CHAIN AMINO ACID TRANSPORT SYSTEM PERMEASE PROTEIN LIVH"/>
    <property type="match status" value="1"/>
</dbReference>
<keyword evidence="6 9" id="KW-1133">Transmembrane helix</keyword>
<evidence type="ECO:0000256" key="7">
    <source>
        <dbReference type="ARBA" id="ARBA00023136"/>
    </source>
</evidence>
<evidence type="ECO:0000313" key="11">
    <source>
        <dbReference type="Proteomes" id="UP000824116"/>
    </source>
</evidence>
<gene>
    <name evidence="10" type="ORF">H9723_01400</name>
</gene>
<reference evidence="10" key="2">
    <citation type="submission" date="2021-04" db="EMBL/GenBank/DDBJ databases">
        <authorList>
            <person name="Gilroy R."/>
        </authorList>
    </citation>
    <scope>NUCLEOTIDE SEQUENCE</scope>
    <source>
        <strain evidence="10">CHK196-3914</strain>
    </source>
</reference>
<feature type="transmembrane region" description="Helical" evidence="9">
    <location>
        <begin position="228"/>
        <end position="253"/>
    </location>
</feature>
<dbReference type="InterPro" id="IPR001851">
    <property type="entry name" value="ABC_transp_permease"/>
</dbReference>
<name>A0A9D2G7W9_9FIRM</name>
<evidence type="ECO:0000256" key="2">
    <source>
        <dbReference type="ARBA" id="ARBA00022448"/>
    </source>
</evidence>
<reference evidence="10" key="1">
    <citation type="journal article" date="2021" name="PeerJ">
        <title>Extensive microbial diversity within the chicken gut microbiome revealed by metagenomics and culture.</title>
        <authorList>
            <person name="Gilroy R."/>
            <person name="Ravi A."/>
            <person name="Getino M."/>
            <person name="Pursley I."/>
            <person name="Horton D.L."/>
            <person name="Alikhan N.F."/>
            <person name="Baker D."/>
            <person name="Gharbi K."/>
            <person name="Hall N."/>
            <person name="Watson M."/>
            <person name="Adriaenssens E.M."/>
            <person name="Foster-Nyarko E."/>
            <person name="Jarju S."/>
            <person name="Secka A."/>
            <person name="Antonio M."/>
            <person name="Oren A."/>
            <person name="Chaudhuri R.R."/>
            <person name="La Ragione R."/>
            <person name="Hildebrand F."/>
            <person name="Pallen M.J."/>
        </authorList>
    </citation>
    <scope>NUCLEOTIDE SEQUENCE</scope>
    <source>
        <strain evidence="10">CHK196-3914</strain>
    </source>
</reference>
<keyword evidence="7 9" id="KW-0472">Membrane</keyword>
<dbReference type="CDD" id="cd06582">
    <property type="entry name" value="TM_PBP1_LivH_like"/>
    <property type="match status" value="1"/>
</dbReference>
<evidence type="ECO:0000256" key="1">
    <source>
        <dbReference type="ARBA" id="ARBA00004651"/>
    </source>
</evidence>
<feature type="transmembrane region" description="Helical" evidence="9">
    <location>
        <begin position="260"/>
        <end position="280"/>
    </location>
</feature>
<feature type="transmembrane region" description="Helical" evidence="9">
    <location>
        <begin position="98"/>
        <end position="117"/>
    </location>
</feature>
<keyword evidence="3" id="KW-1003">Cell membrane</keyword>
<feature type="transmembrane region" description="Helical" evidence="9">
    <location>
        <begin position="191"/>
        <end position="216"/>
    </location>
</feature>
<keyword evidence="4 9" id="KW-0812">Transmembrane</keyword>
<evidence type="ECO:0000256" key="5">
    <source>
        <dbReference type="ARBA" id="ARBA00022970"/>
    </source>
</evidence>
<dbReference type="Proteomes" id="UP000824116">
    <property type="component" value="Unassembled WGS sequence"/>
</dbReference>